<keyword evidence="2" id="KW-1185">Reference proteome</keyword>
<accession>A0ABW2YG48</accession>
<name>A0ABW2YG48_9GAMM</name>
<gene>
    <name evidence="1" type="ORF">ACFQ0E_07505</name>
</gene>
<dbReference type="RefSeq" id="WP_386823073.1">
    <property type="nucleotide sequence ID" value="NZ_JBHTIF010000001.1"/>
</dbReference>
<evidence type="ECO:0000313" key="2">
    <source>
        <dbReference type="Proteomes" id="UP001597110"/>
    </source>
</evidence>
<dbReference type="Proteomes" id="UP001597110">
    <property type="component" value="Unassembled WGS sequence"/>
</dbReference>
<organism evidence="1 2">
    <name type="scientific">Lysobacter brunescens</name>
    <dbReference type="NCBI Taxonomy" id="262323"/>
    <lineage>
        <taxon>Bacteria</taxon>
        <taxon>Pseudomonadati</taxon>
        <taxon>Pseudomonadota</taxon>
        <taxon>Gammaproteobacteria</taxon>
        <taxon>Lysobacterales</taxon>
        <taxon>Lysobacteraceae</taxon>
        <taxon>Lysobacter</taxon>
    </lineage>
</organism>
<protein>
    <submittedName>
        <fullName evidence="1">Uncharacterized protein</fullName>
    </submittedName>
</protein>
<reference evidence="2" key="1">
    <citation type="journal article" date="2019" name="Int. J. Syst. Evol. Microbiol.">
        <title>The Global Catalogue of Microorganisms (GCM) 10K type strain sequencing project: providing services to taxonomists for standard genome sequencing and annotation.</title>
        <authorList>
            <consortium name="The Broad Institute Genomics Platform"/>
            <consortium name="The Broad Institute Genome Sequencing Center for Infectious Disease"/>
            <person name="Wu L."/>
            <person name="Ma J."/>
        </authorList>
    </citation>
    <scope>NUCLEOTIDE SEQUENCE [LARGE SCALE GENOMIC DNA]</scope>
    <source>
        <strain evidence="2">CCUG 55585</strain>
    </source>
</reference>
<comment type="caution">
    <text evidence="1">The sequence shown here is derived from an EMBL/GenBank/DDBJ whole genome shotgun (WGS) entry which is preliminary data.</text>
</comment>
<evidence type="ECO:0000313" key="1">
    <source>
        <dbReference type="EMBL" id="MFD0725449.1"/>
    </source>
</evidence>
<dbReference type="EMBL" id="JBHTIF010000001">
    <property type="protein sequence ID" value="MFD0725449.1"/>
    <property type="molecule type" value="Genomic_DNA"/>
</dbReference>
<proteinExistence type="predicted"/>
<sequence length="173" mass="19257">MPIKMATWLHGNGAQPEFAPFSQRRMAGSGLFGGVDGSHNFFHFPLTTPVIVDDRRLMLSKIFVFARQRFCVLRDVFIYDADYRAYHFIAQPPPLIKAVSGLMQPPPDHTHPRFVEGLTMFTPSEPLPINLGLSISVKVNFDSTVINGVTAPQIRNLGAIEFYSVGADWVLAP</sequence>